<organism evidence="6 8">
    <name type="scientific">Lingula anatina</name>
    <name type="common">Brachiopod</name>
    <name type="synonym">Lingula unguis</name>
    <dbReference type="NCBI Taxonomy" id="7574"/>
    <lineage>
        <taxon>Eukaryota</taxon>
        <taxon>Metazoa</taxon>
        <taxon>Spiralia</taxon>
        <taxon>Lophotrochozoa</taxon>
        <taxon>Brachiopoda</taxon>
        <taxon>Linguliformea</taxon>
        <taxon>Lingulata</taxon>
        <taxon>Lingulida</taxon>
        <taxon>Linguloidea</taxon>
        <taxon>Lingulidae</taxon>
        <taxon>Lingula</taxon>
    </lineage>
</organism>
<dbReference type="GeneID" id="106151237"/>
<dbReference type="OMA" id="HRSDFTN"/>
<gene>
    <name evidence="7 8" type="primary">LOC106151237</name>
</gene>
<dbReference type="InterPro" id="IPR050052">
    <property type="entry name" value="ATP-dep_Clp_protease_ClpX"/>
</dbReference>
<dbReference type="Pfam" id="PF07724">
    <property type="entry name" value="AAA_2"/>
    <property type="match status" value="1"/>
</dbReference>
<dbReference type="GO" id="GO:0016887">
    <property type="term" value="F:ATP hydrolysis activity"/>
    <property type="evidence" value="ECO:0007669"/>
    <property type="project" value="InterPro"/>
</dbReference>
<dbReference type="InterPro" id="IPR003593">
    <property type="entry name" value="AAA+_ATPase"/>
</dbReference>
<name>A0A1S3H3W4_LINAN</name>
<dbReference type="AlphaFoldDB" id="A0A1S3H3W4"/>
<dbReference type="PANTHER" id="PTHR48102">
    <property type="entry name" value="ATP-DEPENDENT CLP PROTEASE ATP-BINDING SUBUNIT CLPX-LIKE, MITOCHONDRIAL-RELATED"/>
    <property type="match status" value="1"/>
</dbReference>
<evidence type="ECO:0000256" key="2">
    <source>
        <dbReference type="ARBA" id="ARBA00022840"/>
    </source>
</evidence>
<dbReference type="GO" id="GO:0005524">
    <property type="term" value="F:ATP binding"/>
    <property type="evidence" value="ECO:0007669"/>
    <property type="project" value="UniProtKB-KW"/>
</dbReference>
<evidence type="ECO:0000259" key="4">
    <source>
        <dbReference type="SMART" id="SM00382"/>
    </source>
</evidence>
<keyword evidence="6" id="KW-1185">Reference proteome</keyword>
<dbReference type="Proteomes" id="UP000085678">
    <property type="component" value="Unplaced"/>
</dbReference>
<dbReference type="RefSeq" id="XP_013379828.1">
    <property type="nucleotide sequence ID" value="XM_013524374.1"/>
</dbReference>
<dbReference type="Gene3D" id="1.10.8.60">
    <property type="match status" value="1"/>
</dbReference>
<reference evidence="7 8" key="1">
    <citation type="submission" date="2025-04" db="UniProtKB">
        <authorList>
            <consortium name="RefSeq"/>
        </authorList>
    </citation>
    <scope>IDENTIFICATION</scope>
    <source>
        <tissue evidence="7 8">Gonads</tissue>
    </source>
</reference>
<proteinExistence type="predicted"/>
<protein>
    <submittedName>
        <fullName evidence="7 8">Uncharacterized protein LOC106151237 isoform X1</fullName>
    </submittedName>
</protein>
<dbReference type="FunFam" id="1.10.8.60:FF:000002">
    <property type="entry name" value="ATP-dependent Clp protease ATP-binding subunit ClpX"/>
    <property type="match status" value="1"/>
</dbReference>
<dbReference type="SUPFAM" id="SSF52540">
    <property type="entry name" value="P-loop containing nucleoside triphosphate hydrolases"/>
    <property type="match status" value="1"/>
</dbReference>
<evidence type="ECO:0000313" key="8">
    <source>
        <dbReference type="RefSeq" id="XP_013379829.1"/>
    </source>
</evidence>
<dbReference type="InterPro" id="IPR003959">
    <property type="entry name" value="ATPase_AAA_core"/>
</dbReference>
<evidence type="ECO:0000256" key="3">
    <source>
        <dbReference type="SAM" id="MobiDB-lite"/>
    </source>
</evidence>
<dbReference type="NCBIfam" id="NF003745">
    <property type="entry name" value="PRK05342.1"/>
    <property type="match status" value="1"/>
</dbReference>
<keyword evidence="2" id="KW-0067">ATP-binding</keyword>
<dbReference type="Gene3D" id="3.40.50.300">
    <property type="entry name" value="P-loop containing nucleotide triphosphate hydrolases"/>
    <property type="match status" value="1"/>
</dbReference>
<evidence type="ECO:0000256" key="1">
    <source>
        <dbReference type="ARBA" id="ARBA00022741"/>
    </source>
</evidence>
<dbReference type="STRING" id="7574.A0A1S3H3W4"/>
<evidence type="ECO:0000313" key="6">
    <source>
        <dbReference type="Proteomes" id="UP000085678"/>
    </source>
</evidence>
<dbReference type="GO" id="GO:0051603">
    <property type="term" value="P:proteolysis involved in protein catabolic process"/>
    <property type="evidence" value="ECO:0007669"/>
    <property type="project" value="TreeGrafter"/>
</dbReference>
<evidence type="ECO:0000313" key="7">
    <source>
        <dbReference type="RefSeq" id="XP_013379828.1"/>
    </source>
</evidence>
<dbReference type="Pfam" id="PF10431">
    <property type="entry name" value="ClpB_D2-small"/>
    <property type="match status" value="1"/>
</dbReference>
<dbReference type="SMART" id="SM01086">
    <property type="entry name" value="ClpB_D2-small"/>
    <property type="match status" value="1"/>
</dbReference>
<dbReference type="InterPro" id="IPR027417">
    <property type="entry name" value="P-loop_NTPase"/>
</dbReference>
<sequence>MSSAVRAGHIPVALLRKIPPHQISVGKTLFHSHHPVSLPKQSSVFTCSDGHGLRYVSNNIGGLNGPGTNTSIENSECPQCSAPMSRIGQGRYLTCKNQHTKHIYRRDFSKEAIGYKEEFEQDSNDDGNAGLKLLPPVELHKYLNKFVVGQDNAKMVLSVAVYNHFKRINYGMKRTVKESSQRLATDEFHMHGDRTSLYFTHNSSIGLQDNSLGAHMPEEQKQQKQHQSIQLVNEEVHLEKANILMLGPTGCGKTLLAETLAKILNVPFAICDCTTLTQAGYVGEDIESCIGRLLQRANNDVEQCQIGIVFLDEVDKIGSVPGYHQLRDVGGEGVQQGLLKLLEGTEVNVPANNNKRSRGESVTVDTTNILFIASGAFNGLDRIISRRLHEKYLGFSASGQQQGRRAATLDDQKHVGDTDDAEAENNERDRLLAKVEPRDIIEFGMIPEFIGRIPNTVAFHSLNKDMLVNILTDTNNNLVAQYKKTFEYDKIELEFDEDALEEIAQKALNRKIGARALRAVMEEVLLKPMYETPQKNIKKVKITADYVKGIDGSPQYEYFEDEKTSLLTDTTDPHVEHAPKRKVKL</sequence>
<dbReference type="CDD" id="cd19497">
    <property type="entry name" value="RecA-like_ClpX"/>
    <property type="match status" value="1"/>
</dbReference>
<dbReference type="SMART" id="SM00382">
    <property type="entry name" value="AAA"/>
    <property type="match status" value="1"/>
</dbReference>
<feature type="region of interest" description="Disordered" evidence="3">
    <location>
        <begin position="403"/>
        <end position="427"/>
    </location>
</feature>
<dbReference type="InterPro" id="IPR019489">
    <property type="entry name" value="Clp_ATPase_C"/>
</dbReference>
<feature type="domain" description="Clp ATPase C-terminal" evidence="5">
    <location>
        <begin position="462"/>
        <end position="556"/>
    </location>
</feature>
<dbReference type="KEGG" id="lak:106151237"/>
<dbReference type="RefSeq" id="XP_013379829.1">
    <property type="nucleotide sequence ID" value="XM_013524375.1"/>
</dbReference>
<dbReference type="OrthoDB" id="1721884at2759"/>
<feature type="domain" description="AAA+ ATPase" evidence="4">
    <location>
        <begin position="239"/>
        <end position="390"/>
    </location>
</feature>
<keyword evidence="1" id="KW-0547">Nucleotide-binding</keyword>
<feature type="compositionally biased region" description="Basic and acidic residues" evidence="3">
    <location>
        <begin position="407"/>
        <end position="417"/>
    </location>
</feature>
<accession>A0A1S3H3W4</accession>
<dbReference type="GO" id="GO:0005759">
    <property type="term" value="C:mitochondrial matrix"/>
    <property type="evidence" value="ECO:0007669"/>
    <property type="project" value="TreeGrafter"/>
</dbReference>
<evidence type="ECO:0000259" key="5">
    <source>
        <dbReference type="SMART" id="SM01086"/>
    </source>
</evidence>
<dbReference type="PANTHER" id="PTHR48102:SF7">
    <property type="entry name" value="ATP-DEPENDENT CLP PROTEASE ATP-BINDING SUBUNIT CLPX-LIKE, MITOCHONDRIAL"/>
    <property type="match status" value="1"/>
</dbReference>